<evidence type="ECO:0000313" key="5">
    <source>
        <dbReference type="EMBL" id="NYI70148.1"/>
    </source>
</evidence>
<dbReference type="Gene3D" id="3.50.50.60">
    <property type="entry name" value="FAD/NAD(P)-binding domain"/>
    <property type="match status" value="1"/>
</dbReference>
<evidence type="ECO:0000313" key="6">
    <source>
        <dbReference type="Proteomes" id="UP000527616"/>
    </source>
</evidence>
<dbReference type="Gene3D" id="3.30.70.2450">
    <property type="match status" value="1"/>
</dbReference>
<comment type="cofactor">
    <cofactor evidence="1">
        <name>FAD</name>
        <dbReference type="ChEBI" id="CHEBI:57692"/>
    </cofactor>
</comment>
<accession>A0A7Z0D763</accession>
<evidence type="ECO:0000256" key="1">
    <source>
        <dbReference type="ARBA" id="ARBA00001974"/>
    </source>
</evidence>
<evidence type="ECO:0000259" key="4">
    <source>
        <dbReference type="Pfam" id="PF01494"/>
    </source>
</evidence>
<comment type="caution">
    <text evidence="5">The sequence shown here is derived from an EMBL/GenBank/DDBJ whole genome shotgun (WGS) entry which is preliminary data.</text>
</comment>
<feature type="domain" description="FAD-binding" evidence="4">
    <location>
        <begin position="5"/>
        <end position="337"/>
    </location>
</feature>
<dbReference type="InterPro" id="IPR050641">
    <property type="entry name" value="RIFMO-like"/>
</dbReference>
<keyword evidence="2" id="KW-0285">Flavoprotein</keyword>
<dbReference type="InterPro" id="IPR036188">
    <property type="entry name" value="FAD/NAD-bd_sf"/>
</dbReference>
<sequence length="499" mass="54037">MTTRDTEVIIAGAGPTGLMLANWLQRLGVPHLLLDPKTGPTRESRALALQARSLEIYDQLGMIDAVRDAAAPAFRVSPGWRDRPAPSAVPLARLGAGLTPYPGLAELEQSENERLLVEHLERAGGTVGWGHEITEHRETPDGVRVRFSTPDGPGEATGRWLVGADGASSPTRERAGIAFTGTTQPGSFWVADARDVTGLPADAVSLRFAEHGFLITFPMRGRDHHRLIGMDRADEPSETTVRRDVAERFGVTWGESAWFAHYRVHHRVADAFRAGRVLLAGDAAHVHSPVGGQGMNTGLQDAHNLAYKLAAVAAGAAGEKALDRYQAERRPVARRLVGGVDRVFDAVVDPSPAMVAARRILVPLWAPLLGGVLPRLPIARRLVGYLGQFRIHYWMTDAARATGRRHPVVGRRLPWTGQNFDVLRDASWQVHAYGATAPTLAGLPAVIRAAHRFGERRDLHLDPALLHLVRPDGFVAATAAPADAPAEFARVLAEQGYRG</sequence>
<dbReference type="PANTHER" id="PTHR43004:SF19">
    <property type="entry name" value="BINDING MONOOXYGENASE, PUTATIVE (JCVI)-RELATED"/>
    <property type="match status" value="1"/>
</dbReference>
<evidence type="ECO:0000256" key="2">
    <source>
        <dbReference type="ARBA" id="ARBA00022630"/>
    </source>
</evidence>
<reference evidence="5 6" key="1">
    <citation type="submission" date="2020-07" db="EMBL/GenBank/DDBJ databases">
        <title>Sequencing the genomes of 1000 actinobacteria strains.</title>
        <authorList>
            <person name="Klenk H.-P."/>
        </authorList>
    </citation>
    <scope>NUCLEOTIDE SEQUENCE [LARGE SCALE GENOMIC DNA]</scope>
    <source>
        <strain evidence="5 6">DSM 103164</strain>
    </source>
</reference>
<protein>
    <submittedName>
        <fullName evidence="5">2-polyprenyl-6-methoxyphenol hydroxylase-like FAD-dependent oxidoreductase</fullName>
    </submittedName>
</protein>
<dbReference type="AlphaFoldDB" id="A0A7Z0D763"/>
<organism evidence="5 6">
    <name type="scientific">Naumannella cuiyingiana</name>
    <dbReference type="NCBI Taxonomy" id="1347891"/>
    <lineage>
        <taxon>Bacteria</taxon>
        <taxon>Bacillati</taxon>
        <taxon>Actinomycetota</taxon>
        <taxon>Actinomycetes</taxon>
        <taxon>Propionibacteriales</taxon>
        <taxon>Propionibacteriaceae</taxon>
        <taxon>Naumannella</taxon>
    </lineage>
</organism>
<proteinExistence type="predicted"/>
<name>A0A7Z0D763_9ACTN</name>
<dbReference type="SUPFAM" id="SSF51905">
    <property type="entry name" value="FAD/NAD(P)-binding domain"/>
    <property type="match status" value="1"/>
</dbReference>
<dbReference type="GO" id="GO:0016709">
    <property type="term" value="F:oxidoreductase activity, acting on paired donors, with incorporation or reduction of molecular oxygen, NAD(P)H as one donor, and incorporation of one atom of oxygen"/>
    <property type="evidence" value="ECO:0007669"/>
    <property type="project" value="UniProtKB-ARBA"/>
</dbReference>
<dbReference type="Proteomes" id="UP000527616">
    <property type="component" value="Unassembled WGS sequence"/>
</dbReference>
<dbReference type="GO" id="GO:0071949">
    <property type="term" value="F:FAD binding"/>
    <property type="evidence" value="ECO:0007669"/>
    <property type="project" value="InterPro"/>
</dbReference>
<dbReference type="InterPro" id="IPR002938">
    <property type="entry name" value="FAD-bd"/>
</dbReference>
<dbReference type="EMBL" id="JACBZS010000001">
    <property type="protein sequence ID" value="NYI70148.1"/>
    <property type="molecule type" value="Genomic_DNA"/>
</dbReference>
<dbReference type="RefSeq" id="WP_179444132.1">
    <property type="nucleotide sequence ID" value="NZ_JACBZS010000001.1"/>
</dbReference>
<gene>
    <name evidence="5" type="ORF">GGQ54_000708</name>
</gene>
<dbReference type="PRINTS" id="PR00420">
    <property type="entry name" value="RNGMNOXGNASE"/>
</dbReference>
<keyword evidence="6" id="KW-1185">Reference proteome</keyword>
<dbReference type="PANTHER" id="PTHR43004">
    <property type="entry name" value="TRK SYSTEM POTASSIUM UPTAKE PROTEIN"/>
    <property type="match status" value="1"/>
</dbReference>
<evidence type="ECO:0000256" key="3">
    <source>
        <dbReference type="ARBA" id="ARBA00022827"/>
    </source>
</evidence>
<keyword evidence="3" id="KW-0274">FAD</keyword>
<dbReference type="Pfam" id="PF01494">
    <property type="entry name" value="FAD_binding_3"/>
    <property type="match status" value="1"/>
</dbReference>